<dbReference type="Pfam" id="PF01614">
    <property type="entry name" value="IclR_C"/>
    <property type="match status" value="1"/>
</dbReference>
<dbReference type="PANTHER" id="PTHR30136">
    <property type="entry name" value="HELIX-TURN-HELIX TRANSCRIPTIONAL REGULATOR, ICLR FAMILY"/>
    <property type="match status" value="1"/>
</dbReference>
<protein>
    <recommendedName>
        <fullName evidence="1">IclR-ED domain-containing protein</fullName>
    </recommendedName>
</protein>
<reference evidence="2 3" key="1">
    <citation type="submission" date="2013-01" db="EMBL/GenBank/DDBJ databases">
        <title>The Genome Sequence of Clostridium clostridioforme 90A8.</title>
        <authorList>
            <consortium name="The Broad Institute Genome Sequencing Platform"/>
            <person name="Earl A."/>
            <person name="Ward D."/>
            <person name="Feldgarden M."/>
            <person name="Gevers D."/>
            <person name="Courvalin P."/>
            <person name="Lambert T."/>
            <person name="Walker B."/>
            <person name="Young S.K."/>
            <person name="Zeng Q."/>
            <person name="Gargeya S."/>
            <person name="Fitzgerald M."/>
            <person name="Haas B."/>
            <person name="Abouelleil A."/>
            <person name="Alvarado L."/>
            <person name="Arachchi H.M."/>
            <person name="Berlin A.M."/>
            <person name="Chapman S.B."/>
            <person name="Dewar J."/>
            <person name="Goldberg J."/>
            <person name="Griggs A."/>
            <person name="Gujja S."/>
            <person name="Hansen M."/>
            <person name="Howarth C."/>
            <person name="Imamovic A."/>
            <person name="Larimer J."/>
            <person name="McCowan C."/>
            <person name="Murphy C."/>
            <person name="Neiman D."/>
            <person name="Pearson M."/>
            <person name="Priest M."/>
            <person name="Roberts A."/>
            <person name="Saif S."/>
            <person name="Shea T."/>
            <person name="Sisk P."/>
            <person name="Sykes S."/>
            <person name="Wortman J."/>
            <person name="Nusbaum C."/>
            <person name="Birren B."/>
        </authorList>
    </citation>
    <scope>NUCLEOTIDE SEQUENCE [LARGE SCALE GENOMIC DNA]</scope>
    <source>
        <strain evidence="2 3">90A8</strain>
    </source>
</reference>
<dbReference type="InterPro" id="IPR050707">
    <property type="entry name" value="HTH_MetabolicPath_Reg"/>
</dbReference>
<dbReference type="AlphaFoldDB" id="A0A0E2H882"/>
<dbReference type="GO" id="GO:0003700">
    <property type="term" value="F:DNA-binding transcription factor activity"/>
    <property type="evidence" value="ECO:0007669"/>
    <property type="project" value="TreeGrafter"/>
</dbReference>
<accession>A0A0E2H882</accession>
<dbReference type="GO" id="GO:0045892">
    <property type="term" value="P:negative regulation of DNA-templated transcription"/>
    <property type="evidence" value="ECO:0007669"/>
    <property type="project" value="TreeGrafter"/>
</dbReference>
<comment type="caution">
    <text evidence="2">The sequence shown here is derived from an EMBL/GenBank/DDBJ whole genome shotgun (WGS) entry which is preliminary data.</text>
</comment>
<dbReference type="GeneID" id="57964248"/>
<dbReference type="SUPFAM" id="SSF55781">
    <property type="entry name" value="GAF domain-like"/>
    <property type="match status" value="1"/>
</dbReference>
<feature type="domain" description="IclR-ED" evidence="1">
    <location>
        <begin position="1"/>
        <end position="109"/>
    </location>
</feature>
<dbReference type="InterPro" id="IPR029016">
    <property type="entry name" value="GAF-like_dom_sf"/>
</dbReference>
<gene>
    <name evidence="2" type="ORF">HMPREF1090_03159</name>
</gene>
<evidence type="ECO:0000259" key="1">
    <source>
        <dbReference type="PROSITE" id="PS51078"/>
    </source>
</evidence>
<name>A0A0E2H882_9FIRM</name>
<dbReference type="PATRIC" id="fig|999408.3.peg.3418"/>
<dbReference type="Gene3D" id="3.30.450.40">
    <property type="match status" value="1"/>
</dbReference>
<dbReference type="PROSITE" id="PS51078">
    <property type="entry name" value="ICLR_ED"/>
    <property type="match status" value="1"/>
</dbReference>
<dbReference type="GO" id="GO:0003677">
    <property type="term" value="F:DNA binding"/>
    <property type="evidence" value="ECO:0007669"/>
    <property type="project" value="TreeGrafter"/>
</dbReference>
<evidence type="ECO:0000313" key="3">
    <source>
        <dbReference type="Proteomes" id="UP000013085"/>
    </source>
</evidence>
<proteinExistence type="predicted"/>
<dbReference type="HOGENOM" id="CLU_2080675_0_0_9"/>
<dbReference type="InterPro" id="IPR014757">
    <property type="entry name" value="Tscrpt_reg_IclR_C"/>
</dbReference>
<dbReference type="RefSeq" id="WP_002589013.1">
    <property type="nucleotide sequence ID" value="NZ_KB850978.1"/>
</dbReference>
<dbReference type="EMBL" id="AGYR01000036">
    <property type="protein sequence ID" value="ENZ12880.1"/>
    <property type="molecule type" value="Genomic_DNA"/>
</dbReference>
<sequence length="117" mass="13128">MPFVLQTEAQIDQILSFPLKAKTYNTITRREALLNELKLSRERGYSMDNEEIEIGLTCVGFPVFKGFEDPGFAISISGATGRILDKLHSTDLIHDMQAAAAAMSWQSYNYQLPDVNL</sequence>
<organism evidence="2 3">
    <name type="scientific">[Clostridium] clostridioforme 90A8</name>
    <dbReference type="NCBI Taxonomy" id="999408"/>
    <lineage>
        <taxon>Bacteria</taxon>
        <taxon>Bacillati</taxon>
        <taxon>Bacillota</taxon>
        <taxon>Clostridia</taxon>
        <taxon>Lachnospirales</taxon>
        <taxon>Lachnospiraceae</taxon>
        <taxon>Enterocloster</taxon>
    </lineage>
</organism>
<evidence type="ECO:0000313" key="2">
    <source>
        <dbReference type="EMBL" id="ENZ12880.1"/>
    </source>
</evidence>
<dbReference type="PANTHER" id="PTHR30136:SF35">
    <property type="entry name" value="HTH-TYPE TRANSCRIPTIONAL REGULATOR RV1719"/>
    <property type="match status" value="1"/>
</dbReference>
<dbReference type="Proteomes" id="UP000013085">
    <property type="component" value="Unassembled WGS sequence"/>
</dbReference>